<dbReference type="AlphaFoldDB" id="A0AAE1BBA8"/>
<evidence type="ECO:0000313" key="2">
    <source>
        <dbReference type="EMBL" id="KAK3802864.1"/>
    </source>
</evidence>
<accession>A0AAE1BBA8</accession>
<keyword evidence="3" id="KW-1185">Reference proteome</keyword>
<gene>
    <name evidence="2" type="ORF">RRG08_039932</name>
</gene>
<name>A0AAE1BBA8_9GAST</name>
<feature type="region of interest" description="Disordered" evidence="1">
    <location>
        <begin position="38"/>
        <end position="150"/>
    </location>
</feature>
<organism evidence="2 3">
    <name type="scientific">Elysia crispata</name>
    <name type="common">lettuce slug</name>
    <dbReference type="NCBI Taxonomy" id="231223"/>
    <lineage>
        <taxon>Eukaryota</taxon>
        <taxon>Metazoa</taxon>
        <taxon>Spiralia</taxon>
        <taxon>Lophotrochozoa</taxon>
        <taxon>Mollusca</taxon>
        <taxon>Gastropoda</taxon>
        <taxon>Heterobranchia</taxon>
        <taxon>Euthyneura</taxon>
        <taxon>Panpulmonata</taxon>
        <taxon>Sacoglossa</taxon>
        <taxon>Placobranchoidea</taxon>
        <taxon>Plakobranchidae</taxon>
        <taxon>Elysia</taxon>
    </lineage>
</organism>
<feature type="compositionally biased region" description="Acidic residues" evidence="1">
    <location>
        <begin position="122"/>
        <end position="136"/>
    </location>
</feature>
<feature type="compositionally biased region" description="Low complexity" evidence="1">
    <location>
        <begin position="61"/>
        <end position="105"/>
    </location>
</feature>
<proteinExistence type="predicted"/>
<dbReference type="Proteomes" id="UP001283361">
    <property type="component" value="Unassembled WGS sequence"/>
</dbReference>
<comment type="caution">
    <text evidence="2">The sequence shown here is derived from an EMBL/GenBank/DDBJ whole genome shotgun (WGS) entry which is preliminary data.</text>
</comment>
<sequence length="150" mass="15824">MDTVLRKFPKAEAATQTRLAADFSPALLDYLQRFKYSPGTYQKPRASRKRLLVEPGKSISADDLSSTSNSSGSPRPASPALSSASSDAAPTLAAGAAGTSANASRPRPNKPSTSAAVTSSDSDTDDSDAVSSEDEWQPPKKSRNVFVDFR</sequence>
<evidence type="ECO:0000313" key="3">
    <source>
        <dbReference type="Proteomes" id="UP001283361"/>
    </source>
</evidence>
<feature type="compositionally biased region" description="Low complexity" evidence="1">
    <location>
        <begin position="112"/>
        <end position="121"/>
    </location>
</feature>
<reference evidence="2" key="1">
    <citation type="journal article" date="2023" name="G3 (Bethesda)">
        <title>A reference genome for the long-term kleptoplast-retaining sea slug Elysia crispata morphotype clarki.</title>
        <authorList>
            <person name="Eastman K.E."/>
            <person name="Pendleton A.L."/>
            <person name="Shaikh M.A."/>
            <person name="Suttiyut T."/>
            <person name="Ogas R."/>
            <person name="Tomko P."/>
            <person name="Gavelis G."/>
            <person name="Widhalm J.R."/>
            <person name="Wisecaver J.H."/>
        </authorList>
    </citation>
    <scope>NUCLEOTIDE SEQUENCE</scope>
    <source>
        <strain evidence="2">ECLA1</strain>
    </source>
</reference>
<protein>
    <submittedName>
        <fullName evidence="2">Uncharacterized protein</fullName>
    </submittedName>
</protein>
<dbReference type="EMBL" id="JAWDGP010000207">
    <property type="protein sequence ID" value="KAK3802864.1"/>
    <property type="molecule type" value="Genomic_DNA"/>
</dbReference>
<evidence type="ECO:0000256" key="1">
    <source>
        <dbReference type="SAM" id="MobiDB-lite"/>
    </source>
</evidence>